<evidence type="ECO:0000256" key="8">
    <source>
        <dbReference type="ARBA" id="ARBA00023186"/>
    </source>
</evidence>
<dbReference type="CDD" id="cd10234">
    <property type="entry name" value="ASKHA_NBD_HSP70_DnaK-like"/>
    <property type="match status" value="1"/>
</dbReference>
<evidence type="ECO:0000313" key="15">
    <source>
        <dbReference type="Proteomes" id="UP000019678"/>
    </source>
</evidence>
<dbReference type="GO" id="GO:0005524">
    <property type="term" value="F:ATP binding"/>
    <property type="evidence" value="ECO:0007669"/>
    <property type="project" value="UniProtKB-KW"/>
</dbReference>
<dbReference type="EMBL" id="ASRX01000067">
    <property type="protein sequence ID" value="EYF02044.1"/>
    <property type="molecule type" value="Genomic_DNA"/>
</dbReference>
<reference evidence="14 15" key="1">
    <citation type="submission" date="2013-05" db="EMBL/GenBank/DDBJ databases">
        <title>Genome assembly of Chondromyces apiculatus DSM 436.</title>
        <authorList>
            <person name="Sharma G."/>
            <person name="Khatri I."/>
            <person name="Kaur C."/>
            <person name="Mayilraj S."/>
            <person name="Subramanian S."/>
        </authorList>
    </citation>
    <scope>NUCLEOTIDE SEQUENCE [LARGE SCALE GENOMIC DNA]</scope>
    <source>
        <strain evidence="14 15">DSM 436</strain>
    </source>
</reference>
<evidence type="ECO:0000256" key="7">
    <source>
        <dbReference type="ARBA" id="ARBA00023016"/>
    </source>
</evidence>
<dbReference type="Proteomes" id="UP000019678">
    <property type="component" value="Unassembled WGS sequence"/>
</dbReference>
<dbReference type="OrthoDB" id="9766019at2"/>
<dbReference type="InterPro" id="IPR043129">
    <property type="entry name" value="ATPase_NBD"/>
</dbReference>
<dbReference type="Gene3D" id="3.30.420.40">
    <property type="match status" value="2"/>
</dbReference>
<dbReference type="PROSITE" id="PS00297">
    <property type="entry name" value="HSP70_1"/>
    <property type="match status" value="1"/>
</dbReference>
<dbReference type="RefSeq" id="WP_044248207.1">
    <property type="nucleotide sequence ID" value="NZ_ASRX01000067.1"/>
</dbReference>
<comment type="similarity">
    <text evidence="1 12">Belongs to the heat shock protein 70 family.</text>
</comment>
<keyword evidence="7" id="KW-0346">Stress response</keyword>
<dbReference type="eggNOG" id="COG0443">
    <property type="taxonomic scope" value="Bacteria"/>
</dbReference>
<sequence length="609" mass="66852">MDRVIGIDLGTTNSCVAIVEDGVPTVIPNRGGYKTTPSMVAITEAGKRLVGHIAKRQAITNAENTVYAAKRLIGRKFSSPQVKNAILTASYKIVEGPHGDVRIQLRDKTYSVPEISAMVLQEMKLFAEDYLSETVAKAVVTVPAYFNDNQRQATKDAGTIAGLDVIRIVNEPTAAALAYGFGKQVDQTIAVFDLGGGTFDISVLEISSGGVFKVIATAGDTFLGGEDFDARIIDWLVQGFRETHEVDLRQDRMALQRLKDAAEKAKCELSAVAETEVNLPFIISNARNEALHLQRSLSRATLEELCDDLIERCVEICAQTLDDARLEKNEVEEVILVGGMTRMPKVQRAVRDFFEREPCKGVHPDEVVALGAAVQGSALVDESKQMILLDVTPHALGIMTFGSQFEELIPQNTTVPTSRSKIFTTSRDNQTAVKILVMQGESQNAPDNELLGEFILTGLRRAPKGQVEIEVTFEINSDGIVSVSARDLETNQHQSIQVTASSGLTKEEVNQMMEDAQEYLVDRRANDQFEGVRQEAERLIAEIERMFPQVEQIVASSDFGRDAIGKARGIVDRSRQAIGRRDSAAVKEQMEALSRTHRMFKGVVARPNG</sequence>
<evidence type="ECO:0000256" key="13">
    <source>
        <dbReference type="SAM" id="Coils"/>
    </source>
</evidence>
<dbReference type="InterPro" id="IPR029047">
    <property type="entry name" value="HSP70_peptide-bd_sf"/>
</dbReference>
<evidence type="ECO:0000256" key="4">
    <source>
        <dbReference type="ARBA" id="ARBA00022553"/>
    </source>
</evidence>
<keyword evidence="15" id="KW-1185">Reference proteome</keyword>
<dbReference type="AlphaFoldDB" id="A0A017SYL5"/>
<keyword evidence="6 12" id="KW-0067">ATP-binding</keyword>
<dbReference type="InterPro" id="IPR013126">
    <property type="entry name" value="Hsp_70_fam"/>
</dbReference>
<evidence type="ECO:0000256" key="3">
    <source>
        <dbReference type="ARBA" id="ARBA00017249"/>
    </source>
</evidence>
<keyword evidence="4" id="KW-0597">Phosphoprotein</keyword>
<proteinExistence type="inferred from homology"/>
<dbReference type="InterPro" id="IPR018181">
    <property type="entry name" value="Heat_shock_70_CS"/>
</dbReference>
<keyword evidence="8" id="KW-0143">Chaperone</keyword>
<dbReference type="FunFam" id="3.90.640.10:FF:000003">
    <property type="entry name" value="Molecular chaperone DnaK"/>
    <property type="match status" value="1"/>
</dbReference>
<organism evidence="14 15">
    <name type="scientific">Chondromyces apiculatus DSM 436</name>
    <dbReference type="NCBI Taxonomy" id="1192034"/>
    <lineage>
        <taxon>Bacteria</taxon>
        <taxon>Pseudomonadati</taxon>
        <taxon>Myxococcota</taxon>
        <taxon>Polyangia</taxon>
        <taxon>Polyangiales</taxon>
        <taxon>Polyangiaceae</taxon>
        <taxon>Chondromyces</taxon>
    </lineage>
</organism>
<evidence type="ECO:0000313" key="14">
    <source>
        <dbReference type="EMBL" id="EYF02044.1"/>
    </source>
</evidence>
<feature type="coiled-coil region" evidence="13">
    <location>
        <begin position="248"/>
        <end position="303"/>
    </location>
</feature>
<evidence type="ECO:0000256" key="5">
    <source>
        <dbReference type="ARBA" id="ARBA00022741"/>
    </source>
</evidence>
<evidence type="ECO:0000256" key="12">
    <source>
        <dbReference type="RuleBase" id="RU003322"/>
    </source>
</evidence>
<name>A0A017SYL5_9BACT</name>
<dbReference type="STRING" id="1192034.CAP_7523"/>
<dbReference type="PROSITE" id="PS01036">
    <property type="entry name" value="HSP70_3"/>
    <property type="match status" value="1"/>
</dbReference>
<keyword evidence="13" id="KW-0175">Coiled coil</keyword>
<dbReference type="Gene3D" id="2.60.34.10">
    <property type="entry name" value="Substrate Binding Domain Of DNAk, Chain A, domain 1"/>
    <property type="match status" value="1"/>
</dbReference>
<protein>
    <recommendedName>
        <fullName evidence="2">Chaperone protein DnaK</fullName>
    </recommendedName>
    <alternativeName>
        <fullName evidence="3">Chaperone protein dnaK</fullName>
    </alternativeName>
    <alternativeName>
        <fullName evidence="11">HSP70</fullName>
    </alternativeName>
    <alternativeName>
        <fullName evidence="10">Heat shock 70 kDa protein</fullName>
    </alternativeName>
    <alternativeName>
        <fullName evidence="9">Heat shock protein 70</fullName>
    </alternativeName>
</protein>
<evidence type="ECO:0000256" key="1">
    <source>
        <dbReference type="ARBA" id="ARBA00007381"/>
    </source>
</evidence>
<comment type="caution">
    <text evidence="14">The sequence shown here is derived from an EMBL/GenBank/DDBJ whole genome shotgun (WGS) entry which is preliminary data.</text>
</comment>
<dbReference type="GO" id="GO:0140662">
    <property type="term" value="F:ATP-dependent protein folding chaperone"/>
    <property type="evidence" value="ECO:0007669"/>
    <property type="project" value="InterPro"/>
</dbReference>
<evidence type="ECO:0000256" key="2">
    <source>
        <dbReference type="ARBA" id="ARBA00014415"/>
    </source>
</evidence>
<evidence type="ECO:0000256" key="6">
    <source>
        <dbReference type="ARBA" id="ARBA00022840"/>
    </source>
</evidence>
<dbReference type="PROSITE" id="PS00329">
    <property type="entry name" value="HSP70_2"/>
    <property type="match status" value="1"/>
</dbReference>
<evidence type="ECO:0000256" key="11">
    <source>
        <dbReference type="ARBA" id="ARBA00033103"/>
    </source>
</evidence>
<dbReference type="NCBIfam" id="NF001413">
    <property type="entry name" value="PRK00290.1"/>
    <property type="match status" value="1"/>
</dbReference>
<dbReference type="SUPFAM" id="SSF53067">
    <property type="entry name" value="Actin-like ATPase domain"/>
    <property type="match status" value="2"/>
</dbReference>
<dbReference type="PRINTS" id="PR00301">
    <property type="entry name" value="HEATSHOCK70"/>
</dbReference>
<dbReference type="PANTHER" id="PTHR19375">
    <property type="entry name" value="HEAT SHOCK PROTEIN 70KDA"/>
    <property type="match status" value="1"/>
</dbReference>
<dbReference type="FunFam" id="3.30.420.40:FF:000004">
    <property type="entry name" value="Molecular chaperone DnaK"/>
    <property type="match status" value="1"/>
</dbReference>
<evidence type="ECO:0000256" key="10">
    <source>
        <dbReference type="ARBA" id="ARBA00030945"/>
    </source>
</evidence>
<dbReference type="Gene3D" id="3.90.640.10">
    <property type="entry name" value="Actin, Chain A, domain 4"/>
    <property type="match status" value="1"/>
</dbReference>
<gene>
    <name evidence="14" type="ORF">CAP_7523</name>
</gene>
<evidence type="ECO:0000256" key="9">
    <source>
        <dbReference type="ARBA" id="ARBA00030019"/>
    </source>
</evidence>
<dbReference type="SUPFAM" id="SSF100920">
    <property type="entry name" value="Heat shock protein 70kD (HSP70), peptide-binding domain"/>
    <property type="match status" value="1"/>
</dbReference>
<dbReference type="FunFam" id="3.30.30.30:FF:000005">
    <property type="entry name" value="Heat shock protein ssb1"/>
    <property type="match status" value="1"/>
</dbReference>
<accession>A0A017SYL5</accession>
<keyword evidence="5 12" id="KW-0547">Nucleotide-binding</keyword>
<dbReference type="Pfam" id="PF00012">
    <property type="entry name" value="HSP70"/>
    <property type="match status" value="1"/>
</dbReference>